<accession>A0A7R6TP56</accession>
<dbReference type="EMBL" id="AP022345">
    <property type="protein sequence ID" value="BBU67958.1"/>
    <property type="molecule type" value="Genomic_DNA"/>
</dbReference>
<keyword evidence="7" id="KW-1185">Reference proteome</keyword>
<dbReference type="Pfam" id="PF07264">
    <property type="entry name" value="EI24"/>
    <property type="match status" value="1"/>
</dbReference>
<feature type="transmembrane region" description="Helical" evidence="5">
    <location>
        <begin position="194"/>
        <end position="227"/>
    </location>
</feature>
<reference evidence="7" key="1">
    <citation type="submission" date="2020-01" db="EMBL/GenBank/DDBJ databases">
        <title>Phosphoaccumulans saitamaens gen. nov., sp. nov., a polyphosphate accumulating bacterium isolated from surface river water.</title>
        <authorList>
            <person name="Watanabe K."/>
            <person name="Suda W."/>
        </authorList>
    </citation>
    <scope>NUCLEOTIDE SEQUENCE [LARGE SCALE GENOMIC DNA]</scope>
    <source>
        <strain evidence="7">ICHIAU1</strain>
    </source>
</reference>
<evidence type="ECO:0000256" key="1">
    <source>
        <dbReference type="ARBA" id="ARBA00004141"/>
    </source>
</evidence>
<keyword evidence="3 5" id="KW-1133">Transmembrane helix</keyword>
<dbReference type="OrthoDB" id="8565703at2"/>
<feature type="transmembrane region" description="Helical" evidence="5">
    <location>
        <begin position="57"/>
        <end position="78"/>
    </location>
</feature>
<evidence type="ECO:0000256" key="4">
    <source>
        <dbReference type="ARBA" id="ARBA00023136"/>
    </source>
</evidence>
<organism evidence="6 7">
    <name type="scientific">Fluviibacter phosphoraccumulans</name>
    <dbReference type="NCBI Taxonomy" id="1751046"/>
    <lineage>
        <taxon>Bacteria</taxon>
        <taxon>Pseudomonadati</taxon>
        <taxon>Pseudomonadota</taxon>
        <taxon>Betaproteobacteria</taxon>
        <taxon>Rhodocyclales</taxon>
        <taxon>Fluviibacteraceae</taxon>
        <taxon>Fluviibacter</taxon>
    </lineage>
</organism>
<dbReference type="InterPro" id="IPR059112">
    <property type="entry name" value="CysZ/EI24"/>
</dbReference>
<dbReference type="Proteomes" id="UP000463961">
    <property type="component" value="Chromosome"/>
</dbReference>
<comment type="subcellular location">
    <subcellularLocation>
        <location evidence="1">Membrane</location>
        <topology evidence="1">Multi-pass membrane protein</topology>
    </subcellularLocation>
</comment>
<evidence type="ECO:0000313" key="7">
    <source>
        <dbReference type="Proteomes" id="UP000463961"/>
    </source>
</evidence>
<evidence type="ECO:0000256" key="5">
    <source>
        <dbReference type="SAM" id="Phobius"/>
    </source>
</evidence>
<dbReference type="RefSeq" id="WP_162049088.1">
    <property type="nucleotide sequence ID" value="NZ_AP022345.1"/>
</dbReference>
<evidence type="ECO:0000256" key="2">
    <source>
        <dbReference type="ARBA" id="ARBA00022692"/>
    </source>
</evidence>
<gene>
    <name evidence="6" type="ORF">ICHIAU1_02410</name>
</gene>
<protein>
    <submittedName>
        <fullName evidence="6">Membrane protein</fullName>
    </submittedName>
</protein>
<feature type="transmembrane region" description="Helical" evidence="5">
    <location>
        <begin position="21"/>
        <end position="45"/>
    </location>
</feature>
<feature type="transmembrane region" description="Helical" evidence="5">
    <location>
        <begin position="84"/>
        <end position="102"/>
    </location>
</feature>
<evidence type="ECO:0000256" key="3">
    <source>
        <dbReference type="ARBA" id="ARBA00022989"/>
    </source>
</evidence>
<keyword evidence="2 5" id="KW-0812">Transmembrane</keyword>
<evidence type="ECO:0000313" key="6">
    <source>
        <dbReference type="EMBL" id="BBU67958.1"/>
    </source>
</evidence>
<dbReference type="AlphaFoldDB" id="A0A7R6TP56"/>
<keyword evidence="4 5" id="KW-0472">Membrane</keyword>
<proteinExistence type="predicted"/>
<name>A0A7R6TP56_9RHOO</name>
<feature type="transmembrane region" description="Helical" evidence="5">
    <location>
        <begin position="147"/>
        <end position="166"/>
    </location>
</feature>
<sequence>MDLIFVTRVFWRSLTVVRNPALWKLLMMPVAVAIGVFVLLLATALQPLAGQFETMAPATWLVGIGWTGLAGVFAWVAAWLMLFAISYACAALFSGLVIVSRLVDWLGKSTYPQVRRHGSDRVLQSVWVSVSSTVIYLLGWLMTLPLWLIPGLAFVLPVGWLAWFNARTLAFDALTNYADDAEIRNLRRQYRGSFFVLGAVGALMAHIPILGFFAASLTALMFAVAAMEVLSLARGQRDGAGEVVEGEVIVTGSRLR</sequence>